<keyword evidence="6" id="KW-1185">Reference proteome</keyword>
<dbReference type="InterPro" id="IPR016047">
    <property type="entry name" value="M23ase_b-sheet_dom"/>
</dbReference>
<evidence type="ECO:0000259" key="3">
    <source>
        <dbReference type="Pfam" id="PF01551"/>
    </source>
</evidence>
<dbReference type="Pfam" id="PF01551">
    <property type="entry name" value="Peptidase_M23"/>
    <property type="match status" value="1"/>
</dbReference>
<feature type="signal peptide" evidence="2">
    <location>
        <begin position="1"/>
        <end position="18"/>
    </location>
</feature>
<dbReference type="PANTHER" id="PTHR21666:SF270">
    <property type="entry name" value="MUREIN HYDROLASE ACTIVATOR ENVC"/>
    <property type="match status" value="1"/>
</dbReference>
<keyword evidence="1 2" id="KW-0732">Signal</keyword>
<evidence type="ECO:0000313" key="6">
    <source>
        <dbReference type="Proteomes" id="UP001597459"/>
    </source>
</evidence>
<dbReference type="PANTHER" id="PTHR21666">
    <property type="entry name" value="PEPTIDASE-RELATED"/>
    <property type="match status" value="1"/>
</dbReference>
<dbReference type="Proteomes" id="UP001597459">
    <property type="component" value="Unassembled WGS sequence"/>
</dbReference>
<dbReference type="InterPro" id="IPR026444">
    <property type="entry name" value="Secre_tail"/>
</dbReference>
<dbReference type="Pfam" id="PF18962">
    <property type="entry name" value="Por_Secre_tail"/>
    <property type="match status" value="1"/>
</dbReference>
<accession>A0ABW5N862</accession>
<dbReference type="RefSeq" id="WP_378256973.1">
    <property type="nucleotide sequence ID" value="NZ_JBHSJV010000001.1"/>
</dbReference>
<comment type="caution">
    <text evidence="5">The sequence shown here is derived from an EMBL/GenBank/DDBJ whole genome shotgun (WGS) entry which is preliminary data.</text>
</comment>
<dbReference type="SUPFAM" id="SSF51261">
    <property type="entry name" value="Duplicated hybrid motif"/>
    <property type="match status" value="1"/>
</dbReference>
<evidence type="ECO:0000259" key="4">
    <source>
        <dbReference type="Pfam" id="PF18962"/>
    </source>
</evidence>
<dbReference type="InterPro" id="IPR050570">
    <property type="entry name" value="Cell_wall_metabolism_enzyme"/>
</dbReference>
<dbReference type="CDD" id="cd12797">
    <property type="entry name" value="M23_peptidase"/>
    <property type="match status" value="1"/>
</dbReference>
<dbReference type="EMBL" id="JBHULX010000021">
    <property type="protein sequence ID" value="MFD2591448.1"/>
    <property type="molecule type" value="Genomic_DNA"/>
</dbReference>
<evidence type="ECO:0000256" key="1">
    <source>
        <dbReference type="ARBA" id="ARBA00022729"/>
    </source>
</evidence>
<feature type="domain" description="Secretion system C-terminal sorting" evidence="4">
    <location>
        <begin position="499"/>
        <end position="567"/>
    </location>
</feature>
<feature type="chain" id="PRO_5045851785" evidence="2">
    <location>
        <begin position="19"/>
        <end position="581"/>
    </location>
</feature>
<reference evidence="6" key="1">
    <citation type="journal article" date="2019" name="Int. J. Syst. Evol. Microbiol.">
        <title>The Global Catalogue of Microorganisms (GCM) 10K type strain sequencing project: providing services to taxonomists for standard genome sequencing and annotation.</title>
        <authorList>
            <consortium name="The Broad Institute Genomics Platform"/>
            <consortium name="The Broad Institute Genome Sequencing Center for Infectious Disease"/>
            <person name="Wu L."/>
            <person name="Ma J."/>
        </authorList>
    </citation>
    <scope>NUCLEOTIDE SEQUENCE [LARGE SCALE GENOMIC DNA]</scope>
    <source>
        <strain evidence="6">KCTC 42423</strain>
    </source>
</reference>
<name>A0ABW5N862_9FLAO</name>
<proteinExistence type="predicted"/>
<protein>
    <submittedName>
        <fullName evidence="5">Peptidoglycan DD-metalloendopeptidase family protein</fullName>
    </submittedName>
</protein>
<dbReference type="InterPro" id="IPR011055">
    <property type="entry name" value="Dup_hybrid_motif"/>
</dbReference>
<feature type="domain" description="M23ase beta-sheet core" evidence="3">
    <location>
        <begin position="152"/>
        <end position="220"/>
    </location>
</feature>
<evidence type="ECO:0000313" key="5">
    <source>
        <dbReference type="EMBL" id="MFD2591448.1"/>
    </source>
</evidence>
<organism evidence="5 6">
    <name type="scientific">Aquimarina hainanensis</name>
    <dbReference type="NCBI Taxonomy" id="1578017"/>
    <lineage>
        <taxon>Bacteria</taxon>
        <taxon>Pseudomonadati</taxon>
        <taxon>Bacteroidota</taxon>
        <taxon>Flavobacteriia</taxon>
        <taxon>Flavobacteriales</taxon>
        <taxon>Flavobacteriaceae</taxon>
        <taxon>Aquimarina</taxon>
    </lineage>
</organism>
<gene>
    <name evidence="5" type="ORF">ACFSTE_11480</name>
</gene>
<evidence type="ECO:0000256" key="2">
    <source>
        <dbReference type="SAM" id="SignalP"/>
    </source>
</evidence>
<sequence length="581" mass="67230">MKKATFLLAMVISTSIFAIQSHHTHKLLEKKNEYQDDGDQSRVFNSSKNNHCLLKFRIPIELRYLPYGYNTLYFITNYVDQDPSINSIKDWGGGEWTYDSHRGTDFALWPYPWLTMDMGLAFAVAAEDGIIIEKVDGNFDRNCGVLADIDENAPWNVVKVRHYDGTITIYAHLEKYSLTRKAVGQTVKKGEFLGNIGSAGYSDAPHLHFEIQKNGEILDPYLHDLWETKQSYLNPIVIGGGVHRHYPKLNPVTVGGGIPNGVETVDECSDPETIYSHYRFKSGEQIWVTSYIANQTPELKFENEVRKVKNNELLFGWDPSIVTEPLRNRNFWGYVWATDGGWYYYEAKLGDTSISKTYFYVEYRKILGLKILDFDPNGDFFHNTTTENRDFKEGEERTFVTYFHDANVGDQIQGEIYSPDGTLYREWGGTIENKEWTFWSEKVTFDNGDFGPNKYWVFKSQYNEDEPEYTFFTVSNDITNKSDNSLDEDQTLEKEKLIISPNPVKDIVHIKIPDNFYKNDLEISIHDLRGRKVYNTHLKTKEEGNNTMLDLSFLNENLYFLLIKDPNSGGIVFKEKLVKLK</sequence>
<dbReference type="Gene3D" id="2.70.70.10">
    <property type="entry name" value="Glucose Permease (Domain IIA)"/>
    <property type="match status" value="1"/>
</dbReference>